<dbReference type="OrthoDB" id="346839at2759"/>
<dbReference type="GO" id="GO:0003729">
    <property type="term" value="F:mRNA binding"/>
    <property type="evidence" value="ECO:0007669"/>
    <property type="project" value="TreeGrafter"/>
</dbReference>
<evidence type="ECO:0000313" key="5">
    <source>
        <dbReference type="EMBL" id="KAF5357142.1"/>
    </source>
</evidence>
<evidence type="ECO:0000256" key="3">
    <source>
        <dbReference type="SAM" id="MobiDB-lite"/>
    </source>
</evidence>
<comment type="caution">
    <text evidence="5">The sequence shown here is derived from an EMBL/GenBank/DDBJ whole genome shotgun (WGS) entry which is preliminary data.</text>
</comment>
<dbReference type="PROSITE" id="PS50102">
    <property type="entry name" value="RRM"/>
    <property type="match status" value="1"/>
</dbReference>
<reference evidence="5 6" key="1">
    <citation type="journal article" date="2020" name="ISME J.">
        <title>Uncovering the hidden diversity of litter-decomposition mechanisms in mushroom-forming fungi.</title>
        <authorList>
            <person name="Floudas D."/>
            <person name="Bentzer J."/>
            <person name="Ahren D."/>
            <person name="Johansson T."/>
            <person name="Persson P."/>
            <person name="Tunlid A."/>
        </authorList>
    </citation>
    <scope>NUCLEOTIDE SEQUENCE [LARGE SCALE GENOMIC DNA]</scope>
    <source>
        <strain evidence="5 6">CBS 146.42</strain>
    </source>
</reference>
<evidence type="ECO:0000256" key="2">
    <source>
        <dbReference type="PROSITE-ProRule" id="PRU00176"/>
    </source>
</evidence>
<keyword evidence="1 2" id="KW-0694">RNA-binding</keyword>
<dbReference type="PANTHER" id="PTHR19965:SF35">
    <property type="entry name" value="RNA ANNEALING PROTEIN YRA1"/>
    <property type="match status" value="1"/>
</dbReference>
<dbReference type="InterPro" id="IPR051229">
    <property type="entry name" value="ALYREF_mRNA_export"/>
</dbReference>
<feature type="domain" description="RRM" evidence="4">
    <location>
        <begin position="66"/>
        <end position="145"/>
    </location>
</feature>
<dbReference type="PANTHER" id="PTHR19965">
    <property type="entry name" value="RNA AND EXPORT FACTOR BINDING PROTEIN"/>
    <property type="match status" value="1"/>
</dbReference>
<gene>
    <name evidence="5" type="ORF">D9756_006454</name>
</gene>
<evidence type="ECO:0000259" key="4">
    <source>
        <dbReference type="PROSITE" id="PS50102"/>
    </source>
</evidence>
<evidence type="ECO:0000256" key="1">
    <source>
        <dbReference type="ARBA" id="ARBA00022884"/>
    </source>
</evidence>
<dbReference type="SUPFAM" id="SSF54928">
    <property type="entry name" value="RNA-binding domain, RBD"/>
    <property type="match status" value="1"/>
</dbReference>
<dbReference type="Proteomes" id="UP000559027">
    <property type="component" value="Unassembled WGS sequence"/>
</dbReference>
<dbReference type="SMART" id="SM00360">
    <property type="entry name" value="RRM"/>
    <property type="match status" value="1"/>
</dbReference>
<dbReference type="Gene3D" id="3.30.70.330">
    <property type="match status" value="1"/>
</dbReference>
<sequence>MPTGFNESHVQRMQAAAAARLNNFHGAKRQLLGNKAVPAPAWKTNIVNSTNDGVAGGVGKGKEVGSKILLSKLPVDVTQTEVEELFKKTVGPLKDMFLVYNNQGKSKGMAVVTFARPEDAATARQKYDGKIVDGRRRIKIEVIYDGIPGPVDQPASTPTLLNRLGGKLPDRGLPASATSSPSVPALTLQQRTQAPSAPVAPVAPTRRVRFKKGPKRLKKNHIALAGATQAAGSHVKKSPVSKDDLDKEMEDYRAAAGGLGFAA</sequence>
<feature type="region of interest" description="Disordered" evidence="3">
    <location>
        <begin position="227"/>
        <end position="246"/>
    </location>
</feature>
<dbReference type="InterPro" id="IPR012677">
    <property type="entry name" value="Nucleotide-bd_a/b_plait_sf"/>
</dbReference>
<feature type="compositionally biased region" description="Low complexity" evidence="3">
    <location>
        <begin position="174"/>
        <end position="185"/>
    </location>
</feature>
<dbReference type="Pfam" id="PF00076">
    <property type="entry name" value="RRM_1"/>
    <property type="match status" value="1"/>
</dbReference>
<feature type="region of interest" description="Disordered" evidence="3">
    <location>
        <begin position="165"/>
        <end position="200"/>
    </location>
</feature>
<accession>A0A8H5LHB4</accession>
<dbReference type="AlphaFoldDB" id="A0A8H5LHB4"/>
<dbReference type="InterPro" id="IPR000504">
    <property type="entry name" value="RRM_dom"/>
</dbReference>
<protein>
    <recommendedName>
        <fullName evidence="4">RRM domain-containing protein</fullName>
    </recommendedName>
</protein>
<dbReference type="EMBL" id="JAACJO010000006">
    <property type="protein sequence ID" value="KAF5357142.1"/>
    <property type="molecule type" value="Genomic_DNA"/>
</dbReference>
<proteinExistence type="predicted"/>
<dbReference type="GO" id="GO:0005634">
    <property type="term" value="C:nucleus"/>
    <property type="evidence" value="ECO:0007669"/>
    <property type="project" value="TreeGrafter"/>
</dbReference>
<keyword evidence="6" id="KW-1185">Reference proteome</keyword>
<dbReference type="InterPro" id="IPR035979">
    <property type="entry name" value="RBD_domain_sf"/>
</dbReference>
<name>A0A8H5LHB4_9AGAR</name>
<organism evidence="5 6">
    <name type="scientific">Leucocoprinus leucothites</name>
    <dbReference type="NCBI Taxonomy" id="201217"/>
    <lineage>
        <taxon>Eukaryota</taxon>
        <taxon>Fungi</taxon>
        <taxon>Dikarya</taxon>
        <taxon>Basidiomycota</taxon>
        <taxon>Agaricomycotina</taxon>
        <taxon>Agaricomycetes</taxon>
        <taxon>Agaricomycetidae</taxon>
        <taxon>Agaricales</taxon>
        <taxon>Agaricineae</taxon>
        <taxon>Agaricaceae</taxon>
        <taxon>Leucocoprinus</taxon>
    </lineage>
</organism>
<evidence type="ECO:0000313" key="6">
    <source>
        <dbReference type="Proteomes" id="UP000559027"/>
    </source>
</evidence>